<dbReference type="Proteomes" id="UP001241377">
    <property type="component" value="Unassembled WGS sequence"/>
</dbReference>
<evidence type="ECO:0000313" key="2">
    <source>
        <dbReference type="Proteomes" id="UP001241377"/>
    </source>
</evidence>
<gene>
    <name evidence="1" type="ORF">QFC19_005348</name>
</gene>
<reference evidence="1" key="1">
    <citation type="submission" date="2023-04" db="EMBL/GenBank/DDBJ databases">
        <title>Draft Genome sequencing of Naganishia species isolated from polar environments using Oxford Nanopore Technology.</title>
        <authorList>
            <person name="Leo P."/>
            <person name="Venkateswaran K."/>
        </authorList>
    </citation>
    <scope>NUCLEOTIDE SEQUENCE</scope>
    <source>
        <strain evidence="1">MNA-CCFEE 5261</strain>
    </source>
</reference>
<comment type="caution">
    <text evidence="1">The sequence shown here is derived from an EMBL/GenBank/DDBJ whole genome shotgun (WGS) entry which is preliminary data.</text>
</comment>
<sequence length="608" mass="64785">MSSALPIHTFDQPRKPGNNTKQPSALRQSFTRPSIYPVSPPSSSTGYAISIQRNNPDYDPNFSSTGSYIGGGFHRDIIGNGSPMSFGMSFGATGDIMRSFKGGIGRTGGGFGSFRGGGMGSFISSRIPKDEAFANWTKDTFGIDKKESEFMKDFTCCGVTHRGLHELLEHYEEEHVMVVGGSGEGDGGFPVVADFDDNDVEMDSFDDEEPSSSSAASTSTNSTQTSPALNHALPGLLPTFTRVGHMASAVKQMTLNDVLRPGMPTPPVSIASPREEKESAFDTFLVTSPPGSSFNTKEGVSTSFTTKAGIDGKKATLTYTKRTLPTASRAKASTQLSNAFGANVRKSDVKVPATKSEIAVPPSLLELRSKTGQVIVPLVLDSKGTVVQPSPSELQKAALTAPAPAQEEEEEEHDVGEPAEAALAPSQFSDYRPYRCNKPGCTKAYKQANGLKYHQSKGQCNFEENYAIAMDGLTLEEAEEKLKPFPCVVGDGCKKRYKQMNGLKYHYLTTGDHGAVGLAMLNNGTHPGPVNVPQATRPRPTHPAASRAAAIAAGARPGGWLEDAMRAHGGRPIGLPRGGNEMRGQTGGDAVLFSTADEFFQTGVTRRP</sequence>
<protein>
    <submittedName>
        <fullName evidence="1">Uncharacterized protein</fullName>
    </submittedName>
</protein>
<keyword evidence="2" id="KW-1185">Reference proteome</keyword>
<proteinExistence type="predicted"/>
<accession>A0ACC2VR35</accession>
<dbReference type="EMBL" id="JASBWR010000060">
    <property type="protein sequence ID" value="KAJ9100952.1"/>
    <property type="molecule type" value="Genomic_DNA"/>
</dbReference>
<evidence type="ECO:0000313" key="1">
    <source>
        <dbReference type="EMBL" id="KAJ9100952.1"/>
    </source>
</evidence>
<organism evidence="1 2">
    <name type="scientific">Naganishia cerealis</name>
    <dbReference type="NCBI Taxonomy" id="610337"/>
    <lineage>
        <taxon>Eukaryota</taxon>
        <taxon>Fungi</taxon>
        <taxon>Dikarya</taxon>
        <taxon>Basidiomycota</taxon>
        <taxon>Agaricomycotina</taxon>
        <taxon>Tremellomycetes</taxon>
        <taxon>Filobasidiales</taxon>
        <taxon>Filobasidiaceae</taxon>
        <taxon>Naganishia</taxon>
    </lineage>
</organism>
<name>A0ACC2VR35_9TREE</name>